<dbReference type="VEuPathDB" id="FungiDB:RhiirA1_458921"/>
<dbReference type="VEuPathDB" id="FungiDB:FUN_008844"/>
<gene>
    <name evidence="1" type="ORF">RhiirA5_416793</name>
</gene>
<evidence type="ECO:0000313" key="1">
    <source>
        <dbReference type="EMBL" id="PKC08519.1"/>
    </source>
</evidence>
<reference evidence="1 2" key="2">
    <citation type="submission" date="2017-09" db="EMBL/GenBank/DDBJ databases">
        <title>Extensive intraspecific genome diversity in a model arbuscular mycorrhizal fungus.</title>
        <authorList>
            <person name="Chen E.C."/>
            <person name="Morin E."/>
            <person name="Beaudet D."/>
            <person name="Noel J."/>
            <person name="Ndikumana S."/>
            <person name="Charron P."/>
            <person name="St-Onge C."/>
            <person name="Giorgi J."/>
            <person name="Grigoriev I.V."/>
            <person name="Roux C."/>
            <person name="Martin F.M."/>
            <person name="Corradi N."/>
        </authorList>
    </citation>
    <scope>NUCLEOTIDE SEQUENCE [LARGE SCALE GENOMIC DNA]</scope>
    <source>
        <strain evidence="1 2">A5</strain>
    </source>
</reference>
<dbReference type="AlphaFoldDB" id="A0A2N0PP07"/>
<dbReference type="EMBL" id="LLXJ01000537">
    <property type="protein sequence ID" value="PKC08519.1"/>
    <property type="molecule type" value="Genomic_DNA"/>
</dbReference>
<reference evidence="1 2" key="1">
    <citation type="submission" date="2016-04" db="EMBL/GenBank/DDBJ databases">
        <title>Genome analyses suggest a sexual origin of heterokaryosis in a supposedly ancient asexual fungus.</title>
        <authorList>
            <person name="Ropars J."/>
            <person name="Sedzielewska K."/>
            <person name="Noel J."/>
            <person name="Charron P."/>
            <person name="Farinelli L."/>
            <person name="Marton T."/>
            <person name="Kruger M."/>
            <person name="Pelin A."/>
            <person name="Brachmann A."/>
            <person name="Corradi N."/>
        </authorList>
    </citation>
    <scope>NUCLEOTIDE SEQUENCE [LARGE SCALE GENOMIC DNA]</scope>
    <source>
        <strain evidence="1 2">A5</strain>
    </source>
</reference>
<comment type="caution">
    <text evidence="1">The sequence shown here is derived from an EMBL/GenBank/DDBJ whole genome shotgun (WGS) entry which is preliminary data.</text>
</comment>
<name>A0A2N0PP07_9GLOM</name>
<evidence type="ECO:0000313" key="2">
    <source>
        <dbReference type="Proteomes" id="UP000232722"/>
    </source>
</evidence>
<organism evidence="1 2">
    <name type="scientific">Rhizophagus irregularis</name>
    <dbReference type="NCBI Taxonomy" id="588596"/>
    <lineage>
        <taxon>Eukaryota</taxon>
        <taxon>Fungi</taxon>
        <taxon>Fungi incertae sedis</taxon>
        <taxon>Mucoromycota</taxon>
        <taxon>Glomeromycotina</taxon>
        <taxon>Glomeromycetes</taxon>
        <taxon>Glomerales</taxon>
        <taxon>Glomeraceae</taxon>
        <taxon>Rhizophagus</taxon>
    </lineage>
</organism>
<dbReference type="Proteomes" id="UP000232722">
    <property type="component" value="Unassembled WGS sequence"/>
</dbReference>
<accession>A0A2N0PP07</accession>
<protein>
    <submittedName>
        <fullName evidence="1">Uncharacterized protein</fullName>
    </submittedName>
</protein>
<sequence>MFLAKNVSFLYFLQKIGSDVDTEIGSSVDADIPEFGSSVDANIPELSSNVDADIPVKKSVLAWIPIFQEFSSSVDADISDKFQTIFETSLKKKHFLTFFFILNCKAIGSSGYQFRCGYQNPKGNRLLLEYQIPKEFGFSVDADIPVKDTRIGSDLDTNPTSKEIGFNMDAKISSVRFKTPSKYNRGLGHGMVDDFPLRLFIGWVSINELGVSHPSDFIEWADKFSSSDFIGWVSPSDFIRSGFLRIFIRLGEDDGWMMDGGWCI</sequence>
<proteinExistence type="predicted"/>